<comment type="similarity">
    <text evidence="1">Belongs to the UPF0312 family.</text>
</comment>
<protein>
    <submittedName>
        <fullName evidence="3">YceI family protein</fullName>
    </submittedName>
</protein>
<dbReference type="EMBL" id="CP042430">
    <property type="protein sequence ID" value="QEC47936.1"/>
    <property type="molecule type" value="Genomic_DNA"/>
</dbReference>
<dbReference type="InterPro" id="IPR007372">
    <property type="entry name" value="Lipid/polyisoprenoid-bd_YceI"/>
</dbReference>
<dbReference type="RefSeq" id="WP_146918953.1">
    <property type="nucleotide sequence ID" value="NZ_CP042430.1"/>
</dbReference>
<evidence type="ECO:0000313" key="4">
    <source>
        <dbReference type="Proteomes" id="UP000321805"/>
    </source>
</evidence>
<evidence type="ECO:0000259" key="2">
    <source>
        <dbReference type="Pfam" id="PF04264"/>
    </source>
</evidence>
<dbReference type="InterPro" id="IPR036761">
    <property type="entry name" value="TTHA0802/YceI-like_sf"/>
</dbReference>
<keyword evidence="4" id="KW-1185">Reference proteome</keyword>
<name>A0A5B8U4A8_9ACTN</name>
<dbReference type="AlphaFoldDB" id="A0A5B8U4A8"/>
<reference evidence="3 4" key="1">
    <citation type="journal article" date="2018" name="J. Microbiol.">
        <title>Baekduia soli gen. nov., sp. nov., a novel bacterium isolated from the soil of Baekdu Mountain and proposal of a novel family name, Baekduiaceae fam. nov.</title>
        <authorList>
            <person name="An D.S."/>
            <person name="Siddiqi M.Z."/>
            <person name="Kim K.H."/>
            <person name="Yu H.S."/>
            <person name="Im W.T."/>
        </authorList>
    </citation>
    <scope>NUCLEOTIDE SEQUENCE [LARGE SCALE GENOMIC DNA]</scope>
    <source>
        <strain evidence="3 4">BR7-21</strain>
    </source>
</reference>
<dbReference type="SUPFAM" id="SSF101874">
    <property type="entry name" value="YceI-like"/>
    <property type="match status" value="1"/>
</dbReference>
<evidence type="ECO:0000313" key="3">
    <source>
        <dbReference type="EMBL" id="QEC47936.1"/>
    </source>
</evidence>
<dbReference type="OrthoDB" id="3724977at2"/>
<gene>
    <name evidence="3" type="ORF">FSW04_10380</name>
</gene>
<evidence type="ECO:0000256" key="1">
    <source>
        <dbReference type="ARBA" id="ARBA00008812"/>
    </source>
</evidence>
<dbReference type="Pfam" id="PF04264">
    <property type="entry name" value="YceI"/>
    <property type="match status" value="1"/>
</dbReference>
<accession>A0A5B8U4A8</accession>
<dbReference type="KEGG" id="bsol:FSW04_10380"/>
<proteinExistence type="inferred from homology"/>
<dbReference type="Proteomes" id="UP000321805">
    <property type="component" value="Chromosome"/>
</dbReference>
<sequence>MPTATGRLVLGPDTATLSVRTGRTGAAAKAGHDLVIEVTAWEGTLTLGQTPSVTVTADPRSLHVRRGHGGMQPLGDDDKATIRRTIGKEVLRGEPIAFRSTSVTPGEPGHMHVEGELELGGRRGPIAFDLVFADGRLTGGATVTQSAWGIKPYATLFGALKVADDVEVVLEAGHPLR</sequence>
<organism evidence="3 4">
    <name type="scientific">Baekduia soli</name>
    <dbReference type="NCBI Taxonomy" id="496014"/>
    <lineage>
        <taxon>Bacteria</taxon>
        <taxon>Bacillati</taxon>
        <taxon>Actinomycetota</taxon>
        <taxon>Thermoleophilia</taxon>
        <taxon>Solirubrobacterales</taxon>
        <taxon>Baekduiaceae</taxon>
        <taxon>Baekduia</taxon>
    </lineage>
</organism>
<feature type="domain" description="Lipid/polyisoprenoid-binding YceI-like" evidence="2">
    <location>
        <begin position="37"/>
        <end position="171"/>
    </location>
</feature>
<dbReference type="Gene3D" id="2.40.128.110">
    <property type="entry name" value="Lipid/polyisoprenoid-binding, YceI-like"/>
    <property type="match status" value="1"/>
</dbReference>